<name>A0A9Q3PRT7_9BASI</name>
<dbReference type="Proteomes" id="UP000765509">
    <property type="component" value="Unassembled WGS sequence"/>
</dbReference>
<reference evidence="1" key="1">
    <citation type="submission" date="2021-03" db="EMBL/GenBank/DDBJ databases">
        <title>Draft genome sequence of rust myrtle Austropuccinia psidii MF-1, a brazilian biotype.</title>
        <authorList>
            <person name="Quecine M.C."/>
            <person name="Pachon D.M.R."/>
            <person name="Bonatelli M.L."/>
            <person name="Correr F.H."/>
            <person name="Franceschini L.M."/>
            <person name="Leite T.F."/>
            <person name="Margarido G.R.A."/>
            <person name="Almeida C.A."/>
            <person name="Ferrarezi J.A."/>
            <person name="Labate C.A."/>
        </authorList>
    </citation>
    <scope>NUCLEOTIDE SEQUENCE</scope>
    <source>
        <strain evidence="1">MF-1</strain>
    </source>
</reference>
<evidence type="ECO:0000313" key="2">
    <source>
        <dbReference type="Proteomes" id="UP000765509"/>
    </source>
</evidence>
<protein>
    <submittedName>
        <fullName evidence="1">Uncharacterized protein</fullName>
    </submittedName>
</protein>
<gene>
    <name evidence="1" type="ORF">O181_110456</name>
</gene>
<proteinExistence type="predicted"/>
<evidence type="ECO:0000313" key="1">
    <source>
        <dbReference type="EMBL" id="MBW0570741.1"/>
    </source>
</evidence>
<keyword evidence="2" id="KW-1185">Reference proteome</keyword>
<sequence length="200" mass="23244">MSFEKAFREIKTSNNDNSFGNKISEQSSIIQELTEKYSRCNIDDIIENRTKQAINIIKEDDKKVLDDISNSFTEVNKYTIALKKCFGTSQQEVSKLTMKLNQVISDNNRHTELWQELTGKEEIYKIEVINLTKTFQHEFRNSQRCNNSKMNDIEQLLHTLPRIFTPLNQNEGTGISNPQVLGVENSKLKNEFFTSFHNLD</sequence>
<accession>A0A9Q3PRT7</accession>
<dbReference type="EMBL" id="AVOT02086812">
    <property type="protein sequence ID" value="MBW0570741.1"/>
    <property type="molecule type" value="Genomic_DNA"/>
</dbReference>
<comment type="caution">
    <text evidence="1">The sequence shown here is derived from an EMBL/GenBank/DDBJ whole genome shotgun (WGS) entry which is preliminary data.</text>
</comment>
<organism evidence="1 2">
    <name type="scientific">Austropuccinia psidii MF-1</name>
    <dbReference type="NCBI Taxonomy" id="1389203"/>
    <lineage>
        <taxon>Eukaryota</taxon>
        <taxon>Fungi</taxon>
        <taxon>Dikarya</taxon>
        <taxon>Basidiomycota</taxon>
        <taxon>Pucciniomycotina</taxon>
        <taxon>Pucciniomycetes</taxon>
        <taxon>Pucciniales</taxon>
        <taxon>Sphaerophragmiaceae</taxon>
        <taxon>Austropuccinia</taxon>
    </lineage>
</organism>
<dbReference type="AlphaFoldDB" id="A0A9Q3PRT7"/>